<dbReference type="Proteomes" id="UP000061630">
    <property type="component" value="Chromosome"/>
</dbReference>
<keyword evidence="1" id="KW-1133">Transmembrane helix</keyword>
<gene>
    <name evidence="2" type="ORF">AV541_09920</name>
</gene>
<dbReference type="PANTHER" id="PTHR39085:SF1">
    <property type="entry name" value="SLL0924 PROTEIN"/>
    <property type="match status" value="1"/>
</dbReference>
<evidence type="ECO:0000256" key="1">
    <source>
        <dbReference type="SAM" id="Phobius"/>
    </source>
</evidence>
<keyword evidence="2" id="KW-0378">Hydrolase</keyword>
<dbReference type="EMBL" id="CP014141">
    <property type="protein sequence ID" value="AMA76182.1"/>
    <property type="molecule type" value="Genomic_DNA"/>
</dbReference>
<protein>
    <submittedName>
        <fullName evidence="2">Hydrolase</fullName>
    </submittedName>
</protein>
<dbReference type="Pfam" id="PF09988">
    <property type="entry name" value="DUF2227"/>
    <property type="match status" value="1"/>
</dbReference>
<sequence>MPSGRAHEALNLAALGGLALAHLAAGGSPEDPRAWAFGLAYLAGTYLLSPDLDLAERGVRASRRWGIFAAFWRPYGWLFRHRGLSHTWLLGPLTRLAYLGVWVGLLLLVLRWTLGLQVSLDLPPELWGFGLLGYYASQWLHLLADGIRPDHGLKRLRRPR</sequence>
<accession>A0A0X8D8S6</accession>
<name>A0A0X8D8S6_9DEIN</name>
<proteinExistence type="predicted"/>
<dbReference type="InterPro" id="IPR019250">
    <property type="entry name" value="DUF2227_metal-bd"/>
</dbReference>
<evidence type="ECO:0000313" key="2">
    <source>
        <dbReference type="EMBL" id="AMA76182.1"/>
    </source>
</evidence>
<dbReference type="PANTHER" id="PTHR39085">
    <property type="entry name" value="SLL0924 PROTEIN"/>
    <property type="match status" value="1"/>
</dbReference>
<dbReference type="RefSeq" id="WP_060384787.1">
    <property type="nucleotide sequence ID" value="NZ_CP014141.1"/>
</dbReference>
<keyword evidence="1" id="KW-0812">Transmembrane</keyword>
<dbReference type="AlphaFoldDB" id="A0A0X8D8S6"/>
<evidence type="ECO:0000313" key="3">
    <source>
        <dbReference type="Proteomes" id="UP000061630"/>
    </source>
</evidence>
<reference evidence="2 3" key="1">
    <citation type="submission" date="2016-01" db="EMBL/GenBank/DDBJ databases">
        <title>Genome sequence of Thermus parvatiensis, a thermophile isolated from a hot water spring.</title>
        <authorList>
            <person name="Tripathi C."/>
            <person name="Lal R."/>
        </authorList>
    </citation>
    <scope>NUCLEOTIDE SEQUENCE [LARGE SCALE GENOMIC DNA]</scope>
    <source>
        <strain evidence="2 3">RL</strain>
    </source>
</reference>
<organism evidence="2 3">
    <name type="scientific">Thermus parvatiensis</name>
    <dbReference type="NCBI Taxonomy" id="456163"/>
    <lineage>
        <taxon>Bacteria</taxon>
        <taxon>Thermotogati</taxon>
        <taxon>Deinococcota</taxon>
        <taxon>Deinococci</taxon>
        <taxon>Thermales</taxon>
        <taxon>Thermaceae</taxon>
        <taxon>Thermus</taxon>
    </lineage>
</organism>
<dbReference type="GO" id="GO:0016787">
    <property type="term" value="F:hydrolase activity"/>
    <property type="evidence" value="ECO:0007669"/>
    <property type="project" value="UniProtKB-KW"/>
</dbReference>
<keyword evidence="1" id="KW-0472">Membrane</keyword>
<dbReference type="KEGG" id="tpar:AV541_09920"/>
<feature type="transmembrane region" description="Helical" evidence="1">
    <location>
        <begin position="96"/>
        <end position="114"/>
    </location>
</feature>